<dbReference type="Pfam" id="PF02738">
    <property type="entry name" value="MoCoBD_1"/>
    <property type="match status" value="1"/>
</dbReference>
<dbReference type="EMBL" id="AP014879">
    <property type="protein sequence ID" value="BAV33721.1"/>
    <property type="molecule type" value="Genomic_DNA"/>
</dbReference>
<evidence type="ECO:0000256" key="2">
    <source>
        <dbReference type="SAM" id="Phobius"/>
    </source>
</evidence>
<dbReference type="Pfam" id="PF20256">
    <property type="entry name" value="MoCoBD_2"/>
    <property type="match status" value="2"/>
</dbReference>
<reference evidence="4 5" key="1">
    <citation type="submission" date="2015-05" db="EMBL/GenBank/DDBJ databases">
        <title>Complete genome sequence of a sulfur-oxidizing gammaproteobacterium strain HA5.</title>
        <authorList>
            <person name="Miura A."/>
            <person name="Kojima H."/>
            <person name="Fukui M."/>
        </authorList>
    </citation>
    <scope>NUCLEOTIDE SEQUENCE [LARGE SCALE GENOMIC DNA]</scope>
    <source>
        <strain evidence="4 5">HA5</strain>
    </source>
</reference>
<dbReference type="GO" id="GO:0016491">
    <property type="term" value="F:oxidoreductase activity"/>
    <property type="evidence" value="ECO:0007669"/>
    <property type="project" value="InterPro"/>
</dbReference>
<evidence type="ECO:0000259" key="3">
    <source>
        <dbReference type="SMART" id="SM01008"/>
    </source>
</evidence>
<dbReference type="KEGG" id="slim:SCL_1410"/>
<dbReference type="InterPro" id="IPR000674">
    <property type="entry name" value="Ald_Oxase/Xan_DH_a/b"/>
</dbReference>
<protein>
    <submittedName>
        <fullName evidence="4">Aldehyde oxidase</fullName>
    </submittedName>
</protein>
<dbReference type="AlphaFoldDB" id="A0A1B4XG00"/>
<gene>
    <name evidence="4" type="ORF">SCL_1410</name>
</gene>
<dbReference type="PANTHER" id="PTHR47495">
    <property type="entry name" value="ALDEHYDE DEHYDROGENASE"/>
    <property type="match status" value="1"/>
</dbReference>
<dbReference type="InterPro" id="IPR012368">
    <property type="entry name" value="OxRdtase_Mopterin-bd_su_IorB"/>
</dbReference>
<dbReference type="InterPro" id="IPR046867">
    <property type="entry name" value="AldOxase/xan_DH_MoCoBD2"/>
</dbReference>
<dbReference type="InterPro" id="IPR006311">
    <property type="entry name" value="TAT_signal"/>
</dbReference>
<keyword evidence="2" id="KW-0472">Membrane</keyword>
<dbReference type="PROSITE" id="PS51318">
    <property type="entry name" value="TAT"/>
    <property type="match status" value="1"/>
</dbReference>
<sequence length="718" mass="77058">MNTSLNLNRREFLKVSALAGGGLLIGLYLPGRLEAAANPATAEFTPNAFLRVAPDNTVTVIVKHLEMGQGVYTGLPTIVADELDADWSQIRVESAPADAARYGNLAWGGTSQGTGGSTSVNNSWEQLRRAGATARAMLINAAAQNWKVNASTLRAENGFVIDAKNNRRTSYGELASLAATLPPPADVPLKSPKQWKYIGKHVPRTDSADKSSGKAVYASDVRLPGMLTALVARPPLFGARARSFNATAVKMMPGVKAVIAIPQGVAVVATDFWSAKQARDALQVEWDDSAAEKRSSDELLAQYRELARKPGAVAHRAGDVAYGLKDAAKKIEATFEFPYLAHAAMEPLSCVVRLGDNACEVWAGSQQQTLDQATAARIAGLKPEQVTIHTLLAGGSFGRHANPTADYVSEGVEVAKATRALNAPIRLLWTREDDMRGGYYRPLYVHTISAGLDKRGRPLAWQHRIVGQSILAGTMFGSGIKDGIDFTSVEGAANLPYTIPNMLVDLHTTQAGVPVLWWRSVGSTHTAFSTEVMINELAVAARQDPVAFRRALLKDHPRHRAVLDLAARKSGWDKPLPKGRWRGVAVHESFNSYVAEVAEISIADGKPKVERVVCAVDCGVAVNPDMVRAQMESGIIFGLSAALYGEITIKDGQVVQSNYHDYPILRINETPDIEVHIVPSKATPTGVGEPGVPPIAPAVANAVFAATGKPVRRLPIRI</sequence>
<dbReference type="RefSeq" id="WP_096360545.1">
    <property type="nucleotide sequence ID" value="NZ_AP014879.1"/>
</dbReference>
<dbReference type="PANTHER" id="PTHR47495:SF2">
    <property type="entry name" value="ALDEHYDE DEHYDROGENASE"/>
    <property type="match status" value="1"/>
</dbReference>
<accession>A0A1B4XG00</accession>
<proteinExistence type="predicted"/>
<feature type="domain" description="Aldehyde oxidase/xanthine dehydrogenase a/b hammerhead" evidence="3">
    <location>
        <begin position="212"/>
        <end position="290"/>
    </location>
</feature>
<dbReference type="FunCoup" id="A0A1B4XG00">
    <property type="interactions" value="288"/>
</dbReference>
<keyword evidence="2" id="KW-0812">Transmembrane</keyword>
<name>A0A1B4XG00_9GAMM</name>
<keyword evidence="1" id="KW-0732">Signal</keyword>
<dbReference type="InterPro" id="IPR019546">
    <property type="entry name" value="TAT_signal_bac_arc"/>
</dbReference>
<keyword evidence="2" id="KW-1133">Transmembrane helix</keyword>
<evidence type="ECO:0000313" key="4">
    <source>
        <dbReference type="EMBL" id="BAV33721.1"/>
    </source>
</evidence>
<dbReference type="InParanoid" id="A0A1B4XG00"/>
<dbReference type="Gene3D" id="3.30.365.10">
    <property type="entry name" value="Aldehyde oxidase/xanthine dehydrogenase, molybdopterin binding domain"/>
    <property type="match status" value="4"/>
</dbReference>
<dbReference type="NCBIfam" id="TIGR01409">
    <property type="entry name" value="TAT_signal_seq"/>
    <property type="match status" value="1"/>
</dbReference>
<feature type="transmembrane region" description="Helical" evidence="2">
    <location>
        <begin position="12"/>
        <end position="29"/>
    </location>
</feature>
<dbReference type="Gene3D" id="3.90.1170.50">
    <property type="entry name" value="Aldehyde oxidase/xanthine dehydrogenase, a/b hammerhead"/>
    <property type="match status" value="1"/>
</dbReference>
<organism evidence="4 5">
    <name type="scientific">Sulfuricaulis limicola</name>
    <dbReference type="NCBI Taxonomy" id="1620215"/>
    <lineage>
        <taxon>Bacteria</taxon>
        <taxon>Pseudomonadati</taxon>
        <taxon>Pseudomonadota</taxon>
        <taxon>Gammaproteobacteria</taxon>
        <taxon>Acidiferrobacterales</taxon>
        <taxon>Acidiferrobacteraceae</taxon>
        <taxon>Sulfuricaulis</taxon>
    </lineage>
</organism>
<dbReference type="PIRSF" id="PIRSF036389">
    <property type="entry name" value="IOR_B"/>
    <property type="match status" value="1"/>
</dbReference>
<dbReference type="Proteomes" id="UP000243180">
    <property type="component" value="Chromosome"/>
</dbReference>
<dbReference type="SUPFAM" id="SSF56003">
    <property type="entry name" value="Molybdenum cofactor-binding domain"/>
    <property type="match status" value="2"/>
</dbReference>
<dbReference type="InterPro" id="IPR052516">
    <property type="entry name" value="N-heterocyclic_Hydroxylase"/>
</dbReference>
<dbReference type="InterPro" id="IPR008274">
    <property type="entry name" value="AldOxase/xan_DH_MoCoBD1"/>
</dbReference>
<dbReference type="SMART" id="SM01008">
    <property type="entry name" value="Ald_Xan_dh_C"/>
    <property type="match status" value="1"/>
</dbReference>
<dbReference type="OrthoDB" id="6177861at2"/>
<keyword evidence="5" id="KW-1185">Reference proteome</keyword>
<dbReference type="InterPro" id="IPR037165">
    <property type="entry name" value="AldOxase/xan_DH_Mopterin-bd_sf"/>
</dbReference>
<evidence type="ECO:0000256" key="1">
    <source>
        <dbReference type="ARBA" id="ARBA00022729"/>
    </source>
</evidence>
<evidence type="ECO:0000313" key="5">
    <source>
        <dbReference type="Proteomes" id="UP000243180"/>
    </source>
</evidence>